<feature type="domain" description="K Homology" evidence="4">
    <location>
        <begin position="128"/>
        <end position="195"/>
    </location>
</feature>
<name>A0A813JDF7_POLGL</name>
<protein>
    <recommendedName>
        <fullName evidence="4">K Homology domain-containing protein</fullName>
    </recommendedName>
</protein>
<feature type="domain" description="K Homology" evidence="4">
    <location>
        <begin position="52"/>
        <end position="119"/>
    </location>
</feature>
<dbReference type="PANTHER" id="PTHR10288">
    <property type="entry name" value="KH DOMAIN CONTAINING RNA BINDING PROTEIN"/>
    <property type="match status" value="1"/>
</dbReference>
<dbReference type="Proteomes" id="UP000626109">
    <property type="component" value="Unassembled WGS sequence"/>
</dbReference>
<dbReference type="Pfam" id="PF00013">
    <property type="entry name" value="KH_1"/>
    <property type="match status" value="2"/>
</dbReference>
<dbReference type="GO" id="GO:0003723">
    <property type="term" value="F:RNA binding"/>
    <property type="evidence" value="ECO:0007669"/>
    <property type="project" value="UniProtKB-UniRule"/>
</dbReference>
<proteinExistence type="predicted"/>
<dbReference type="InterPro" id="IPR004087">
    <property type="entry name" value="KH_dom"/>
</dbReference>
<reference evidence="5" key="1">
    <citation type="submission" date="2021-02" db="EMBL/GenBank/DDBJ databases">
        <authorList>
            <person name="Dougan E. K."/>
            <person name="Rhodes N."/>
            <person name="Thang M."/>
            <person name="Chan C."/>
        </authorList>
    </citation>
    <scope>NUCLEOTIDE SEQUENCE</scope>
</reference>
<sequence>ALILEVADGAAMTGDHDSRDVSREAAAAAAIAAAAAVAARAASGGSANYDMPVIEEHMELARHATGKVIGTKGQQIAEVRQKSGSQVDVDKSPTGCRVRLVGTQDQVDMAKAMINAIVAPTAEGAEGVGGGEYLEIPKSAVGRVIGAGGSRIQELQEKSGAKIDIDRQPDRVLVRFSGFPENIATAKALVTEVLEGKDRTSMADAAATMEIPPSTTGRLIGPGGRQINDIQ</sequence>
<comment type="caution">
    <text evidence="5">The sequence shown here is derived from an EMBL/GenBank/DDBJ whole genome shotgun (WGS) entry which is preliminary data.</text>
</comment>
<dbReference type="Gene3D" id="3.30.1370.10">
    <property type="entry name" value="K Homology domain, type 1"/>
    <property type="match status" value="1"/>
</dbReference>
<accession>A0A813JDF7</accession>
<evidence type="ECO:0000313" key="6">
    <source>
        <dbReference type="Proteomes" id="UP000626109"/>
    </source>
</evidence>
<keyword evidence="2" id="KW-0694">RNA-binding</keyword>
<evidence type="ECO:0000256" key="2">
    <source>
        <dbReference type="PROSITE-ProRule" id="PRU00117"/>
    </source>
</evidence>
<evidence type="ECO:0000256" key="3">
    <source>
        <dbReference type="SAM" id="MobiDB-lite"/>
    </source>
</evidence>
<gene>
    <name evidence="5" type="ORF">PGLA2088_LOCUS19284</name>
</gene>
<organism evidence="5 6">
    <name type="scientific">Polarella glacialis</name>
    <name type="common">Dinoflagellate</name>
    <dbReference type="NCBI Taxonomy" id="89957"/>
    <lineage>
        <taxon>Eukaryota</taxon>
        <taxon>Sar</taxon>
        <taxon>Alveolata</taxon>
        <taxon>Dinophyceae</taxon>
        <taxon>Suessiales</taxon>
        <taxon>Suessiaceae</taxon>
        <taxon>Polarella</taxon>
    </lineage>
</organism>
<evidence type="ECO:0000259" key="4">
    <source>
        <dbReference type="SMART" id="SM00322"/>
    </source>
</evidence>
<dbReference type="PROSITE" id="PS50084">
    <property type="entry name" value="KH_TYPE_1"/>
    <property type="match status" value="3"/>
</dbReference>
<evidence type="ECO:0000256" key="1">
    <source>
        <dbReference type="ARBA" id="ARBA00022737"/>
    </source>
</evidence>
<evidence type="ECO:0000313" key="5">
    <source>
        <dbReference type="EMBL" id="CAE8675199.1"/>
    </source>
</evidence>
<dbReference type="AlphaFoldDB" id="A0A813JDF7"/>
<dbReference type="SUPFAM" id="SSF54791">
    <property type="entry name" value="Eukaryotic type KH-domain (KH-domain type I)"/>
    <property type="match status" value="2"/>
</dbReference>
<keyword evidence="1" id="KW-0677">Repeat</keyword>
<dbReference type="InterPro" id="IPR036612">
    <property type="entry name" value="KH_dom_type_1_sf"/>
</dbReference>
<dbReference type="EMBL" id="CAJNNW010025004">
    <property type="protein sequence ID" value="CAE8675199.1"/>
    <property type="molecule type" value="Genomic_DNA"/>
</dbReference>
<dbReference type="CDD" id="cd00105">
    <property type="entry name" value="KH-I"/>
    <property type="match status" value="2"/>
</dbReference>
<dbReference type="InterPro" id="IPR004088">
    <property type="entry name" value="KH_dom_type_1"/>
</dbReference>
<feature type="non-terminal residue" evidence="5">
    <location>
        <position position="231"/>
    </location>
</feature>
<dbReference type="SMART" id="SM00322">
    <property type="entry name" value="KH"/>
    <property type="match status" value="2"/>
</dbReference>
<feature type="region of interest" description="Disordered" evidence="3">
    <location>
        <begin position="212"/>
        <end position="231"/>
    </location>
</feature>
<dbReference type="Gene3D" id="3.30.310.210">
    <property type="match status" value="1"/>
</dbReference>
<feature type="non-terminal residue" evidence="5">
    <location>
        <position position="1"/>
    </location>
</feature>